<dbReference type="EMBL" id="LR797210">
    <property type="protein sequence ID" value="CAB4194305.1"/>
    <property type="molecule type" value="Genomic_DNA"/>
</dbReference>
<reference evidence="1" key="1">
    <citation type="submission" date="2020-05" db="EMBL/GenBank/DDBJ databases">
        <authorList>
            <person name="Chiriac C."/>
            <person name="Salcher M."/>
            <person name="Ghai R."/>
            <person name="Kavagutti S V."/>
        </authorList>
    </citation>
    <scope>NUCLEOTIDE SEQUENCE</scope>
</reference>
<accession>A0A6J5RPR9</accession>
<name>A0A6J5RPR9_9CAUD</name>
<gene>
    <name evidence="1" type="ORF">UFOVP1254_10</name>
</gene>
<proteinExistence type="predicted"/>
<evidence type="ECO:0000313" key="1">
    <source>
        <dbReference type="EMBL" id="CAB4194305.1"/>
    </source>
</evidence>
<sequence length="69" mass="7780">MKVCDKTLKVDVNVLKPACLGYRCYWPRQNPGVFVQGRGYSNPTKDYLCGNREIRGCPDECERLLAPGS</sequence>
<organism evidence="1">
    <name type="scientific">uncultured Caudovirales phage</name>
    <dbReference type="NCBI Taxonomy" id="2100421"/>
    <lineage>
        <taxon>Viruses</taxon>
        <taxon>Duplodnaviria</taxon>
        <taxon>Heunggongvirae</taxon>
        <taxon>Uroviricota</taxon>
        <taxon>Caudoviricetes</taxon>
        <taxon>Peduoviridae</taxon>
        <taxon>Maltschvirus</taxon>
        <taxon>Maltschvirus maltsch</taxon>
    </lineage>
</organism>
<protein>
    <submittedName>
        <fullName evidence="1">Uncharacterized protein</fullName>
    </submittedName>
</protein>